<dbReference type="AlphaFoldDB" id="A0A085W4Z0"/>
<organism evidence="1 2">
    <name type="scientific">Hyalangium minutum</name>
    <dbReference type="NCBI Taxonomy" id="394096"/>
    <lineage>
        <taxon>Bacteria</taxon>
        <taxon>Pseudomonadati</taxon>
        <taxon>Myxococcota</taxon>
        <taxon>Myxococcia</taxon>
        <taxon>Myxococcales</taxon>
        <taxon>Cystobacterineae</taxon>
        <taxon>Archangiaceae</taxon>
        <taxon>Hyalangium</taxon>
    </lineage>
</organism>
<reference evidence="1 2" key="1">
    <citation type="submission" date="2014-04" db="EMBL/GenBank/DDBJ databases">
        <title>Genome assembly of Hyalangium minutum DSM 14724.</title>
        <authorList>
            <person name="Sharma G."/>
            <person name="Subramanian S."/>
        </authorList>
    </citation>
    <scope>NUCLEOTIDE SEQUENCE [LARGE SCALE GENOMIC DNA]</scope>
    <source>
        <strain evidence="1 2">DSM 14724</strain>
    </source>
</reference>
<gene>
    <name evidence="1" type="ORF">DB31_3867</name>
</gene>
<dbReference type="Proteomes" id="UP000028725">
    <property type="component" value="Unassembled WGS sequence"/>
</dbReference>
<name>A0A085W4Z0_9BACT</name>
<protein>
    <submittedName>
        <fullName evidence="1">Uncharacterized protein</fullName>
    </submittedName>
</protein>
<keyword evidence="2" id="KW-1185">Reference proteome</keyword>
<accession>A0A085W4Z0</accession>
<comment type="caution">
    <text evidence="1">The sequence shown here is derived from an EMBL/GenBank/DDBJ whole genome shotgun (WGS) entry which is preliminary data.</text>
</comment>
<dbReference type="EMBL" id="JMCB01000020">
    <property type="protein sequence ID" value="KFE62753.1"/>
    <property type="molecule type" value="Genomic_DNA"/>
</dbReference>
<sequence>MRQPAAGPRLLWGVTLDSAPCVVLRARARAGHPGQGGPSALPAAGARERPLDLFFLFLLINMDFHSHCRPFAAEESSP</sequence>
<evidence type="ECO:0000313" key="1">
    <source>
        <dbReference type="EMBL" id="KFE62753.1"/>
    </source>
</evidence>
<proteinExistence type="predicted"/>
<evidence type="ECO:0000313" key="2">
    <source>
        <dbReference type="Proteomes" id="UP000028725"/>
    </source>
</evidence>
<dbReference type="STRING" id="394096.DB31_3867"/>